<evidence type="ECO:0000313" key="1">
    <source>
        <dbReference type="EMBL" id="NMQ07381.1"/>
    </source>
</evidence>
<evidence type="ECO:0000313" key="2">
    <source>
        <dbReference type="Proteomes" id="UP000886469"/>
    </source>
</evidence>
<dbReference type="InterPro" id="IPR032249">
    <property type="entry name" value="DUF4824"/>
</dbReference>
<gene>
    <name evidence="1" type="ORF">E4Q08_20120</name>
</gene>
<comment type="caution">
    <text evidence="1">The sequence shown here is derived from an EMBL/GenBank/DDBJ whole genome shotgun (WGS) entry which is preliminary data.</text>
</comment>
<dbReference type="EMBL" id="SPMX01000074">
    <property type="protein sequence ID" value="NMQ07381.1"/>
    <property type="molecule type" value="Genomic_DNA"/>
</dbReference>
<organism evidence="1 2">
    <name type="scientific">Candidatus Accumulibacter contiguus</name>
    <dbReference type="NCBI Taxonomy" id="2954381"/>
    <lineage>
        <taxon>Bacteria</taxon>
        <taxon>Pseudomonadati</taxon>
        <taxon>Pseudomonadota</taxon>
        <taxon>Betaproteobacteria</taxon>
        <taxon>Candidatus Accumulibacter</taxon>
    </lineage>
</organism>
<dbReference type="Pfam" id="PF16106">
    <property type="entry name" value="DUF4824"/>
    <property type="match status" value="1"/>
</dbReference>
<dbReference type="Proteomes" id="UP000886469">
    <property type="component" value="Unassembled WGS sequence"/>
</dbReference>
<reference evidence="1" key="1">
    <citation type="submission" date="2019-03" db="EMBL/GenBank/DDBJ databases">
        <title>Metabolic reconstructions from genomes of highly enriched 'Candidatus Accumulibacter' and 'Candidatus Competibacter' bioreactor populations.</title>
        <authorList>
            <person name="Annavajhala M.K."/>
            <person name="Welles L."/>
            <person name="Abbas B."/>
            <person name="Sorokin D."/>
            <person name="Park H."/>
            <person name="Van Loosdrecht M."/>
            <person name="Chandran K."/>
        </authorList>
    </citation>
    <scope>NUCLEOTIDE SEQUENCE</scope>
    <source>
        <strain evidence="1">SBR_L</strain>
    </source>
</reference>
<protein>
    <submittedName>
        <fullName evidence="1">DUF4824 family protein</fullName>
    </submittedName>
</protein>
<keyword evidence="2" id="KW-1185">Reference proteome</keyword>
<proteinExistence type="predicted"/>
<accession>A0ABX1TEM4</accession>
<sequence>MVMAVAGTPDHQSHSRYSVWREPVADQVPVKCRRPSAGATVADGGWPQAVARSTQTSTDGRQQGLADALCRPCIRVSPANILSYRDGLALEEAHASRLFAIDAGLDSDALRARYPDRSRHLILRGTVRPIVRQHDEQHHLAGYLDKITIGQINVPFALRPLLEPLRDIGRPAPAERTPRYQVQIVIGQRLEPWIESLSSLPADSRTSPSLPAP</sequence>
<name>A0ABX1TEM4_9PROT</name>